<accession>A0A398BK51</accession>
<keyword evidence="2" id="KW-1185">Reference proteome</keyword>
<reference evidence="1 2" key="1">
    <citation type="submission" date="2018-08" db="EMBL/GenBank/DDBJ databases">
        <title>Bacillus jemisoniae sp. nov., Bacillus chryseoplanitiae sp. nov., Bacillus resnikiae sp. nov., and Bacillus frankliniae sp. nov., isolated from Viking spacecraft and associated surfaces.</title>
        <authorList>
            <person name="Seuylemezian A."/>
            <person name="Vaishampayan P."/>
        </authorList>
    </citation>
    <scope>NUCLEOTIDE SEQUENCE [LARGE SCALE GENOMIC DNA]</scope>
    <source>
        <strain evidence="1 2">JJ-247</strain>
    </source>
</reference>
<dbReference type="OrthoDB" id="2376882at2"/>
<evidence type="ECO:0000313" key="1">
    <source>
        <dbReference type="EMBL" id="RID88868.1"/>
    </source>
</evidence>
<proteinExistence type="predicted"/>
<gene>
    <name evidence="1" type="ORF">D1970_01105</name>
</gene>
<sequence length="112" mass="13071">MTIRDRGLLKWLPAAFMPEHRTLLHELAIDELRQAKPLLDEYQITEMESCIAYSMEFNFPLIIRKWTDGFTCEEKGRAHFIDHVRKEVRLKTKDGVVVRVAFADIVGVKVVE</sequence>
<name>A0A398BK51_9BACI</name>
<dbReference type="Pfam" id="PF08863">
    <property type="entry name" value="YolD"/>
    <property type="match status" value="1"/>
</dbReference>
<protein>
    <submittedName>
        <fullName evidence="1">YolD-like family protein</fullName>
    </submittedName>
</protein>
<dbReference type="AlphaFoldDB" id="A0A398BK51"/>
<dbReference type="Proteomes" id="UP000265816">
    <property type="component" value="Unassembled WGS sequence"/>
</dbReference>
<dbReference type="InterPro" id="IPR014962">
    <property type="entry name" value="YolD"/>
</dbReference>
<dbReference type="PANTHER" id="PTHR40051">
    <property type="entry name" value="IG HYPOTHETICAL 15966"/>
    <property type="match status" value="1"/>
</dbReference>
<comment type="caution">
    <text evidence="1">The sequence shown here is derived from an EMBL/GenBank/DDBJ whole genome shotgun (WGS) entry which is preliminary data.</text>
</comment>
<dbReference type="EMBL" id="QWVT01000002">
    <property type="protein sequence ID" value="RID88868.1"/>
    <property type="molecule type" value="Genomic_DNA"/>
</dbReference>
<organism evidence="1 2">
    <name type="scientific">Mesobacillus zeae</name>
    <dbReference type="NCBI Taxonomy" id="1917180"/>
    <lineage>
        <taxon>Bacteria</taxon>
        <taxon>Bacillati</taxon>
        <taxon>Bacillota</taxon>
        <taxon>Bacilli</taxon>
        <taxon>Bacillales</taxon>
        <taxon>Bacillaceae</taxon>
        <taxon>Mesobacillus</taxon>
    </lineage>
</organism>
<evidence type="ECO:0000313" key="2">
    <source>
        <dbReference type="Proteomes" id="UP000265816"/>
    </source>
</evidence>
<dbReference type="PANTHER" id="PTHR40051:SF1">
    <property type="entry name" value="YOLD-LIKE FAMILY PROTEIN"/>
    <property type="match status" value="1"/>
</dbReference>